<dbReference type="EMBL" id="VICG01000010">
    <property type="protein sequence ID" value="KAA8567613.1"/>
    <property type="molecule type" value="Genomic_DNA"/>
</dbReference>
<proteinExistence type="predicted"/>
<evidence type="ECO:0000313" key="3">
    <source>
        <dbReference type="EMBL" id="KAA8567613.1"/>
    </source>
</evidence>
<comment type="caution">
    <text evidence="3">The sequence shown here is derived from an EMBL/GenBank/DDBJ whole genome shotgun (WGS) entry which is preliminary data.</text>
</comment>
<accession>A0A5M9JH06</accession>
<dbReference type="Pfam" id="PF15377">
    <property type="entry name" value="DUF4604"/>
    <property type="match status" value="1"/>
</dbReference>
<dbReference type="VEuPathDB" id="FungiDB:MFRU_010g02510"/>
<feature type="domain" description="DUF4604" evidence="2">
    <location>
        <begin position="9"/>
        <end position="186"/>
    </location>
</feature>
<evidence type="ECO:0000256" key="1">
    <source>
        <dbReference type="SAM" id="MobiDB-lite"/>
    </source>
</evidence>
<feature type="compositionally biased region" description="Basic and acidic residues" evidence="1">
    <location>
        <begin position="66"/>
        <end position="85"/>
    </location>
</feature>
<keyword evidence="4" id="KW-1185">Reference proteome</keyword>
<feature type="compositionally biased region" description="Basic and acidic residues" evidence="1">
    <location>
        <begin position="144"/>
        <end position="166"/>
    </location>
</feature>
<evidence type="ECO:0000259" key="2">
    <source>
        <dbReference type="Pfam" id="PF15377"/>
    </source>
</evidence>
<organism evidence="3 4">
    <name type="scientific">Monilinia fructicola</name>
    <name type="common">Brown rot fungus</name>
    <name type="synonym">Ciboria fructicola</name>
    <dbReference type="NCBI Taxonomy" id="38448"/>
    <lineage>
        <taxon>Eukaryota</taxon>
        <taxon>Fungi</taxon>
        <taxon>Dikarya</taxon>
        <taxon>Ascomycota</taxon>
        <taxon>Pezizomycotina</taxon>
        <taxon>Leotiomycetes</taxon>
        <taxon>Helotiales</taxon>
        <taxon>Sclerotiniaceae</taxon>
        <taxon>Monilinia</taxon>
    </lineage>
</organism>
<feature type="region of interest" description="Disordered" evidence="1">
    <location>
        <begin position="1"/>
        <end position="110"/>
    </location>
</feature>
<reference evidence="3 4" key="1">
    <citation type="submission" date="2019-06" db="EMBL/GenBank/DDBJ databases">
        <title>Genome Sequence of the Brown Rot Fungal Pathogen Monilinia fructicola.</title>
        <authorList>
            <person name="De Miccolis Angelini R.M."/>
            <person name="Landi L."/>
            <person name="Abate D."/>
            <person name="Pollastro S."/>
            <person name="Romanazzi G."/>
            <person name="Faretra F."/>
        </authorList>
    </citation>
    <scope>NUCLEOTIDE SEQUENCE [LARGE SCALE GENOMIC DNA]</scope>
    <source>
        <strain evidence="3 4">Mfrc123</strain>
    </source>
</reference>
<dbReference type="OrthoDB" id="5388322at2759"/>
<protein>
    <recommendedName>
        <fullName evidence="2">DUF4604 domain-containing protein</fullName>
    </recommendedName>
</protein>
<feature type="region of interest" description="Disordered" evidence="1">
    <location>
        <begin position="130"/>
        <end position="186"/>
    </location>
</feature>
<feature type="compositionally biased region" description="Basic and acidic residues" evidence="1">
    <location>
        <begin position="92"/>
        <end position="103"/>
    </location>
</feature>
<gene>
    <name evidence="3" type="ORF">EYC84_008088</name>
</gene>
<dbReference type="AlphaFoldDB" id="A0A5M9JH06"/>
<dbReference type="InterPro" id="IPR027911">
    <property type="entry name" value="DUF4604"/>
</dbReference>
<feature type="compositionally biased region" description="Basic residues" evidence="1">
    <location>
        <begin position="167"/>
        <end position="179"/>
    </location>
</feature>
<name>A0A5M9JH06_MONFR</name>
<evidence type="ECO:0000313" key="4">
    <source>
        <dbReference type="Proteomes" id="UP000322873"/>
    </source>
</evidence>
<feature type="compositionally biased region" description="Basic and acidic residues" evidence="1">
    <location>
        <begin position="32"/>
        <end position="46"/>
    </location>
</feature>
<feature type="compositionally biased region" description="Acidic residues" evidence="1">
    <location>
        <begin position="130"/>
        <end position="143"/>
    </location>
</feature>
<sequence length="186" mass="20400">MSHPKITPKNLTYNGALPPFLQRLQSNASGSARHDPRAARPTKQKDEDEERESEPVVFDEGSGETLSREEWEQREKEREEKGKEGGEEDGGEGTREAKGEVAKSKTTVTETAVIGASKKRKVGRIIGALGDEEEKLVQADDESYEGKDNGEAKSEGRSKAGTEEKKKARVAAKKGKKIKLSFGDDE</sequence>
<dbReference type="Proteomes" id="UP000322873">
    <property type="component" value="Unassembled WGS sequence"/>
</dbReference>